<evidence type="ECO:0000256" key="1">
    <source>
        <dbReference type="ARBA" id="ARBA00022441"/>
    </source>
</evidence>
<dbReference type="Proteomes" id="UP000838756">
    <property type="component" value="Unassembled WGS sequence"/>
</dbReference>
<proteinExistence type="predicted"/>
<dbReference type="Pfam" id="PF24981">
    <property type="entry name" value="Beta-prop_ATRN-LZTR1"/>
    <property type="match status" value="1"/>
</dbReference>
<protein>
    <submittedName>
        <fullName evidence="5">Jg14382 protein</fullName>
    </submittedName>
</protein>
<dbReference type="Gene3D" id="2.120.10.80">
    <property type="entry name" value="Kelch-type beta propeller"/>
    <property type="match status" value="1"/>
</dbReference>
<organism evidence="5 6">
    <name type="scientific">Pararge aegeria aegeria</name>
    <dbReference type="NCBI Taxonomy" id="348720"/>
    <lineage>
        <taxon>Eukaryota</taxon>
        <taxon>Metazoa</taxon>
        <taxon>Ecdysozoa</taxon>
        <taxon>Arthropoda</taxon>
        <taxon>Hexapoda</taxon>
        <taxon>Insecta</taxon>
        <taxon>Pterygota</taxon>
        <taxon>Neoptera</taxon>
        <taxon>Endopterygota</taxon>
        <taxon>Lepidoptera</taxon>
        <taxon>Glossata</taxon>
        <taxon>Ditrysia</taxon>
        <taxon>Papilionoidea</taxon>
        <taxon>Nymphalidae</taxon>
        <taxon>Satyrinae</taxon>
        <taxon>Satyrini</taxon>
        <taxon>Parargina</taxon>
        <taxon>Pararge</taxon>
    </lineage>
</organism>
<evidence type="ECO:0000313" key="6">
    <source>
        <dbReference type="Proteomes" id="UP000838756"/>
    </source>
</evidence>
<evidence type="ECO:0000256" key="2">
    <source>
        <dbReference type="ARBA" id="ARBA00022737"/>
    </source>
</evidence>
<reference evidence="5" key="1">
    <citation type="submission" date="2022-03" db="EMBL/GenBank/DDBJ databases">
        <authorList>
            <person name="Lindestad O."/>
        </authorList>
    </citation>
    <scope>NUCLEOTIDE SEQUENCE</scope>
</reference>
<evidence type="ECO:0000313" key="5">
    <source>
        <dbReference type="EMBL" id="CAH2254223.1"/>
    </source>
</evidence>
<dbReference type="InterPro" id="IPR015915">
    <property type="entry name" value="Kelch-typ_b-propeller"/>
</dbReference>
<dbReference type="InterPro" id="IPR011043">
    <property type="entry name" value="Gal_Oxase/kelch_b-propeller"/>
</dbReference>
<dbReference type="PANTHER" id="PTHR46376">
    <property type="entry name" value="LEUCINE-ZIPPER-LIKE TRANSCRIPTIONAL REGULATOR 1"/>
    <property type="match status" value="1"/>
</dbReference>
<dbReference type="InterPro" id="IPR056737">
    <property type="entry name" value="Beta-prop_ATRN-MKLN-like"/>
</dbReference>
<dbReference type="AlphaFoldDB" id="A0A8S4S562"/>
<evidence type="ECO:0000256" key="3">
    <source>
        <dbReference type="SAM" id="SignalP"/>
    </source>
</evidence>
<name>A0A8S4S562_9NEOP</name>
<evidence type="ECO:0000259" key="4">
    <source>
        <dbReference type="Pfam" id="PF24981"/>
    </source>
</evidence>
<dbReference type="EMBL" id="CAKXAJ010026072">
    <property type="protein sequence ID" value="CAH2254223.1"/>
    <property type="molecule type" value="Genomic_DNA"/>
</dbReference>
<keyword evidence="3" id="KW-0732">Signal</keyword>
<feature type="signal peptide" evidence="3">
    <location>
        <begin position="1"/>
        <end position="19"/>
    </location>
</feature>
<accession>A0A8S4S562</accession>
<dbReference type="SUPFAM" id="SSF50965">
    <property type="entry name" value="Galactose oxidase, central domain"/>
    <property type="match status" value="1"/>
</dbReference>
<dbReference type="GO" id="GO:0005794">
    <property type="term" value="C:Golgi apparatus"/>
    <property type="evidence" value="ECO:0007669"/>
    <property type="project" value="TreeGrafter"/>
</dbReference>
<sequence length="251" mass="27726">MLKILLVLSLSHTAAVLVGDQPYCALRYRRLCQGKGRHVACQFPFVRGLHLSGHTAVLVHIGATSKPVMLVFFGHSPHYGYLHLVQEYYIEEGVWAAAQTRGWPARGGFAHSAAWEPMSRRVYVHAGLVSESEATQAPSAALYEYEVETRIWRPLPSAPTPRYLHSAIFISPGVMLVFGGNAHNDSAAASSGTTAASQCYSAAALLYDKWQWAGHIVLRKDGRCGPKVLEWQLRTGKRSVGRPPNEVDRRH</sequence>
<dbReference type="PANTHER" id="PTHR46376:SF2">
    <property type="entry name" value="DISTRACTED, ISOFORM B"/>
    <property type="match status" value="1"/>
</dbReference>
<comment type="caution">
    <text evidence="5">The sequence shown here is derived from an EMBL/GenBank/DDBJ whole genome shotgun (WGS) entry which is preliminary data.</text>
</comment>
<keyword evidence="6" id="KW-1185">Reference proteome</keyword>
<dbReference type="OrthoDB" id="9998912at2759"/>
<keyword evidence="1" id="KW-0880">Kelch repeat</keyword>
<feature type="domain" description="Attractin/MKLN-like beta-propeller" evidence="4">
    <location>
        <begin position="49"/>
        <end position="208"/>
    </location>
</feature>
<dbReference type="InterPro" id="IPR051568">
    <property type="entry name" value="LZTR1/Attractin"/>
</dbReference>
<feature type="chain" id="PRO_5035817956" evidence="3">
    <location>
        <begin position="20"/>
        <end position="251"/>
    </location>
</feature>
<gene>
    <name evidence="5" type="primary">jg14382</name>
    <name evidence="5" type="ORF">PAEG_LOCUS22634</name>
</gene>
<keyword evidence="2" id="KW-0677">Repeat</keyword>